<dbReference type="GeneTree" id="ENSGT00550000076392"/>
<keyword evidence="2" id="KW-1185">Reference proteome</keyword>
<evidence type="ECO:0000313" key="2">
    <source>
        <dbReference type="Proteomes" id="UP000233220"/>
    </source>
</evidence>
<dbReference type="PROSITE" id="PS51257">
    <property type="entry name" value="PROKAR_LIPOPROTEIN"/>
    <property type="match status" value="1"/>
</dbReference>
<gene>
    <name evidence="1" type="primary">KRTAP21-3</name>
</gene>
<proteinExistence type="predicted"/>
<name>A0A2K6TUB9_SAIBB</name>
<dbReference type="OMA" id="YYGCYEN"/>
<sequence>MYFNYKNVCGSCGFSSCCGCGAPTVAVTVIMVVVKNKYSVVDDPIFFVSKQYH</sequence>
<accession>A0A2K6TUB9</accession>
<protein>
    <submittedName>
        <fullName evidence="1">Keratin associated protein 21-3</fullName>
    </submittedName>
</protein>
<dbReference type="Ensembl" id="ENSSBOT00000040112.1">
    <property type="protein sequence ID" value="ENSSBOP00000023257.1"/>
    <property type="gene ID" value="ENSSBOG00000028141.1"/>
</dbReference>
<reference evidence="1" key="2">
    <citation type="submission" date="2025-09" db="UniProtKB">
        <authorList>
            <consortium name="Ensembl"/>
        </authorList>
    </citation>
    <scope>IDENTIFICATION</scope>
</reference>
<dbReference type="AlphaFoldDB" id="A0A2K6TUB9"/>
<reference evidence="1" key="1">
    <citation type="submission" date="2025-08" db="UniProtKB">
        <authorList>
            <consortium name="Ensembl"/>
        </authorList>
    </citation>
    <scope>IDENTIFICATION</scope>
</reference>
<dbReference type="Proteomes" id="UP000233220">
    <property type="component" value="Unplaced"/>
</dbReference>
<organism evidence="1 2">
    <name type="scientific">Saimiri boliviensis boliviensis</name>
    <name type="common">Bolivian squirrel monkey</name>
    <dbReference type="NCBI Taxonomy" id="39432"/>
    <lineage>
        <taxon>Eukaryota</taxon>
        <taxon>Metazoa</taxon>
        <taxon>Chordata</taxon>
        <taxon>Craniata</taxon>
        <taxon>Vertebrata</taxon>
        <taxon>Euteleostomi</taxon>
        <taxon>Mammalia</taxon>
        <taxon>Eutheria</taxon>
        <taxon>Euarchontoglires</taxon>
        <taxon>Primates</taxon>
        <taxon>Haplorrhini</taxon>
        <taxon>Platyrrhini</taxon>
        <taxon>Cebidae</taxon>
        <taxon>Saimiriinae</taxon>
        <taxon>Saimiri</taxon>
    </lineage>
</organism>
<evidence type="ECO:0000313" key="1">
    <source>
        <dbReference type="Ensembl" id="ENSSBOP00000023257.1"/>
    </source>
</evidence>